<dbReference type="SUPFAM" id="SSF53756">
    <property type="entry name" value="UDP-Glycosyltransferase/glycogen phosphorylase"/>
    <property type="match status" value="1"/>
</dbReference>
<dbReference type="EMBL" id="FOGZ01000013">
    <property type="protein sequence ID" value="SER84403.1"/>
    <property type="molecule type" value="Genomic_DNA"/>
</dbReference>
<evidence type="ECO:0000256" key="2">
    <source>
        <dbReference type="ARBA" id="ARBA00022679"/>
    </source>
</evidence>
<dbReference type="GO" id="GO:0009244">
    <property type="term" value="P:lipopolysaccharide core region biosynthetic process"/>
    <property type="evidence" value="ECO:0007669"/>
    <property type="project" value="TreeGrafter"/>
</dbReference>
<dbReference type="PANTHER" id="PTHR30160:SF1">
    <property type="entry name" value="LIPOPOLYSACCHARIDE 1,2-N-ACETYLGLUCOSAMINETRANSFERASE-RELATED"/>
    <property type="match status" value="1"/>
</dbReference>
<evidence type="ECO:0000313" key="4">
    <source>
        <dbReference type="Proteomes" id="UP000198815"/>
    </source>
</evidence>
<reference evidence="3 4" key="1">
    <citation type="submission" date="2016-10" db="EMBL/GenBank/DDBJ databases">
        <authorList>
            <person name="de Groot N.N."/>
        </authorList>
    </citation>
    <scope>NUCLEOTIDE SEQUENCE [LARGE SCALE GENOMIC DNA]</scope>
    <source>
        <strain evidence="3 4">DSM 16859</strain>
    </source>
</reference>
<name>A0A1H9SJ53_9ACTN</name>
<dbReference type="AlphaFoldDB" id="A0A1H9SJ53"/>
<sequence length="386" mass="40718">MRRTTTPPTADSRSLIPMDAAEPFTDVHRIVVLRAGGLGDLLFTVPALHALHESYPQASIEILGAPVAALLEGRLPFPVTTRRLPPVAGVTAPPDRPTDVSDFVATITQQPIDLAVQLHGGGRFSNPFLLSLGARHTVGCATDDADALERTLPYRFYQHEVARDLEVVGLAGALTMMREPRLAPLDEDLARADQALGITAEGHSPLVVLHPGATDPRRRWPVGNFAQLASALAREGAQVAVIGDRSEQELAEAVVREAEARGGSAGRSPVVSLAGRLGLGGLTGLLARADLVVANDSGPRHLADALGTATCSVYWCGNVITAGPQTRLRHRIRIAWVTSCPVCGVDVTQVGWTAQRCPHDPSFVASVGVDAVLEDARSLLGSGVAH</sequence>
<dbReference type="CDD" id="cd03789">
    <property type="entry name" value="GT9_LPS_heptosyltransferase"/>
    <property type="match status" value="1"/>
</dbReference>
<keyword evidence="2 3" id="KW-0808">Transferase</keyword>
<dbReference type="Gene3D" id="3.40.50.2000">
    <property type="entry name" value="Glycogen Phosphorylase B"/>
    <property type="match status" value="2"/>
</dbReference>
<accession>A0A1H9SJ53</accession>
<evidence type="ECO:0000256" key="1">
    <source>
        <dbReference type="ARBA" id="ARBA00022676"/>
    </source>
</evidence>
<dbReference type="PANTHER" id="PTHR30160">
    <property type="entry name" value="TETRAACYLDISACCHARIDE 4'-KINASE-RELATED"/>
    <property type="match status" value="1"/>
</dbReference>
<dbReference type="Pfam" id="PF01075">
    <property type="entry name" value="Glyco_transf_9"/>
    <property type="match status" value="1"/>
</dbReference>
<dbReference type="STRING" id="64702.SAMN05443377_11354"/>
<dbReference type="Proteomes" id="UP000198815">
    <property type="component" value="Unassembled WGS sequence"/>
</dbReference>
<keyword evidence="1" id="KW-0328">Glycosyltransferase</keyword>
<evidence type="ECO:0000313" key="3">
    <source>
        <dbReference type="EMBL" id="SER84403.1"/>
    </source>
</evidence>
<dbReference type="GO" id="GO:0008713">
    <property type="term" value="F:ADP-heptose-lipopolysaccharide heptosyltransferase activity"/>
    <property type="evidence" value="ECO:0007669"/>
    <property type="project" value="TreeGrafter"/>
</dbReference>
<dbReference type="InterPro" id="IPR051199">
    <property type="entry name" value="LPS_LOS_Heptosyltrfase"/>
</dbReference>
<dbReference type="GO" id="GO:0005829">
    <property type="term" value="C:cytosol"/>
    <property type="evidence" value="ECO:0007669"/>
    <property type="project" value="TreeGrafter"/>
</dbReference>
<dbReference type="InterPro" id="IPR002201">
    <property type="entry name" value="Glyco_trans_9"/>
</dbReference>
<protein>
    <submittedName>
        <fullName evidence="3">ADP-heptose:LPS heptosyltransferase</fullName>
    </submittedName>
</protein>
<proteinExistence type="predicted"/>
<organism evidence="3 4">
    <name type="scientific">Propionibacterium cyclohexanicum</name>
    <dbReference type="NCBI Taxonomy" id="64702"/>
    <lineage>
        <taxon>Bacteria</taxon>
        <taxon>Bacillati</taxon>
        <taxon>Actinomycetota</taxon>
        <taxon>Actinomycetes</taxon>
        <taxon>Propionibacteriales</taxon>
        <taxon>Propionibacteriaceae</taxon>
        <taxon>Propionibacterium</taxon>
    </lineage>
</organism>
<gene>
    <name evidence="3" type="ORF">SAMN05443377_11354</name>
</gene>
<keyword evidence="4" id="KW-1185">Reference proteome</keyword>